<evidence type="ECO:0000313" key="1">
    <source>
        <dbReference type="EMBL" id="KAL2043761.1"/>
    </source>
</evidence>
<proteinExistence type="predicted"/>
<dbReference type="EMBL" id="JBEFKJ010000010">
    <property type="protein sequence ID" value="KAL2043761.1"/>
    <property type="molecule type" value="Genomic_DNA"/>
</dbReference>
<reference evidence="1 2" key="1">
    <citation type="submission" date="2024-09" db="EMBL/GenBank/DDBJ databases">
        <title>Rethinking Asexuality: The Enigmatic Case of Functional Sexual Genes in Lepraria (Stereocaulaceae).</title>
        <authorList>
            <person name="Doellman M."/>
            <person name="Sun Y."/>
            <person name="Barcenas-Pena A."/>
            <person name="Lumbsch H.T."/>
            <person name="Grewe F."/>
        </authorList>
    </citation>
    <scope>NUCLEOTIDE SEQUENCE [LARGE SCALE GENOMIC DNA]</scope>
    <source>
        <strain evidence="1 2">Mercado 3170</strain>
    </source>
</reference>
<gene>
    <name evidence="1" type="ORF">N7G274_003280</name>
</gene>
<keyword evidence="2" id="KW-1185">Reference proteome</keyword>
<organism evidence="1 2">
    <name type="scientific">Stereocaulon virgatum</name>
    <dbReference type="NCBI Taxonomy" id="373712"/>
    <lineage>
        <taxon>Eukaryota</taxon>
        <taxon>Fungi</taxon>
        <taxon>Dikarya</taxon>
        <taxon>Ascomycota</taxon>
        <taxon>Pezizomycotina</taxon>
        <taxon>Lecanoromycetes</taxon>
        <taxon>OSLEUM clade</taxon>
        <taxon>Lecanoromycetidae</taxon>
        <taxon>Lecanorales</taxon>
        <taxon>Lecanorineae</taxon>
        <taxon>Stereocaulaceae</taxon>
        <taxon>Stereocaulon</taxon>
    </lineage>
</organism>
<comment type="caution">
    <text evidence="1">The sequence shown here is derived from an EMBL/GenBank/DDBJ whole genome shotgun (WGS) entry which is preliminary data.</text>
</comment>
<evidence type="ECO:0000313" key="2">
    <source>
        <dbReference type="Proteomes" id="UP001590950"/>
    </source>
</evidence>
<accession>A0ABR4AG12</accession>
<dbReference type="Proteomes" id="UP001590950">
    <property type="component" value="Unassembled WGS sequence"/>
</dbReference>
<name>A0ABR4AG12_9LECA</name>
<protein>
    <submittedName>
        <fullName evidence="1">Uncharacterized protein</fullName>
    </submittedName>
</protein>
<sequence length="121" mass="14242">MLEQDLSSIDLNARDFQGSTAFALLRLRAGRRRDQYQKSPMLTQGFVRFWFSWDITAEMDRKIIEGLDTLLRRVQMTQGVPVEERYPPLFNATGFVEDDIYKDDEYDMPTKDLPGMWPEEL</sequence>